<dbReference type="EMBL" id="QTSX02007362">
    <property type="protein sequence ID" value="KAJ9048599.1"/>
    <property type="molecule type" value="Genomic_DNA"/>
</dbReference>
<reference evidence="1" key="1">
    <citation type="submission" date="2022-04" db="EMBL/GenBank/DDBJ databases">
        <title>Genome of the entomopathogenic fungus Entomophthora muscae.</title>
        <authorList>
            <person name="Elya C."/>
            <person name="Lovett B.R."/>
            <person name="Lee E."/>
            <person name="Macias A.M."/>
            <person name="Hajek A.E."/>
            <person name="De Bivort B.L."/>
            <person name="Kasson M.T."/>
            <person name="De Fine Licht H.H."/>
            <person name="Stajich J.E."/>
        </authorList>
    </citation>
    <scope>NUCLEOTIDE SEQUENCE</scope>
    <source>
        <strain evidence="1">Berkeley</strain>
    </source>
</reference>
<proteinExistence type="predicted"/>
<accession>A0ACC2REX7</accession>
<keyword evidence="2" id="KW-1185">Reference proteome</keyword>
<gene>
    <name evidence="1" type="ORF">DSO57_1033395</name>
</gene>
<dbReference type="Proteomes" id="UP001165960">
    <property type="component" value="Unassembled WGS sequence"/>
</dbReference>
<protein>
    <submittedName>
        <fullName evidence="1">Uncharacterized protein</fullName>
    </submittedName>
</protein>
<organism evidence="1 2">
    <name type="scientific">Entomophthora muscae</name>
    <dbReference type="NCBI Taxonomy" id="34485"/>
    <lineage>
        <taxon>Eukaryota</taxon>
        <taxon>Fungi</taxon>
        <taxon>Fungi incertae sedis</taxon>
        <taxon>Zoopagomycota</taxon>
        <taxon>Entomophthoromycotina</taxon>
        <taxon>Entomophthoromycetes</taxon>
        <taxon>Entomophthorales</taxon>
        <taxon>Entomophthoraceae</taxon>
        <taxon>Entomophthora</taxon>
    </lineage>
</organism>
<comment type="caution">
    <text evidence="1">The sequence shown here is derived from an EMBL/GenBank/DDBJ whole genome shotgun (WGS) entry which is preliminary data.</text>
</comment>
<name>A0ACC2REX7_9FUNG</name>
<evidence type="ECO:0000313" key="1">
    <source>
        <dbReference type="EMBL" id="KAJ9048599.1"/>
    </source>
</evidence>
<evidence type="ECO:0000313" key="2">
    <source>
        <dbReference type="Proteomes" id="UP001165960"/>
    </source>
</evidence>
<sequence length="241" mass="26274">MEIFLVLPHYATQVSSETMISLSVPFYPSLEKTKSHLHTLLPNLQASHKDCFHLANTTRSFSPSSQDYEPLILRLEASTRYTSISCSRLEERFASLPTKSSEEGTITSSPTVDQKTTFYQPALSPSVPLLFNKTSTITLLSLSNTSKSPTVLVTIHGPLGKIKVLALPDTDIDANFIEEKLANLIGLPTFGLLDVKVENSTLPGVTPILQLVNIDLEGSPFCNMCNSSPNLSFLSSLDSLG</sequence>